<feature type="compositionally biased region" description="Pro residues" evidence="1">
    <location>
        <begin position="82"/>
        <end position="91"/>
    </location>
</feature>
<keyword evidence="2" id="KW-0812">Transmembrane</keyword>
<sequence length="556" mass="61831">MSHEELWLAPSFILMVYLGMAEGTLLAFATSPPPPPPPREFHRIPTPVSIPPTPSHTLPTAQREEEEESSGSESRIPNLGPSRPPPAPPARSVPRAPAARRPLPSPARAGPSDLPRRITHMPERFTEIRAREQEAEAARRSEEQALLQSQQLNVERVYIHTWKENGARAAQTELLDGFKPWPFLLFTPDVLADVGLPSALPGSRRTFQVYNKDLESWFNVKEGYQLQVYSQEHIYIAAAGVTEVPELEAMLAKDKQVQQIQHLRLNLPGQRKAIRRREEELVLTTAVKGVPSRKGKEAVRLPSFQPYPARPSSSRPSAQTQTGPHRPLPLPAPPGSVYEYKASQVVKAEPISATLGVLHDEDDMVIDLSLSPDHHSTPRARRPPLISSPIRIRIPAGQGSQINHPIEIASSDSDQEPQGSDGDDQSDLDGAQTSSSDGCGERALQWPRDWPTYHIVKVFKLCDVASSQRGNSVAKQFASSFPGVPYTASTFYTHRSRWNAASQDTKTKYLALKDQERGKWKYFMREVSDPRAPIGNARKRFAREVQRAVKAEQGCP</sequence>
<evidence type="ECO:0000256" key="1">
    <source>
        <dbReference type="SAM" id="MobiDB-lite"/>
    </source>
</evidence>
<feature type="region of interest" description="Disordered" evidence="1">
    <location>
        <begin position="29"/>
        <end position="119"/>
    </location>
</feature>
<feature type="region of interest" description="Disordered" evidence="1">
    <location>
        <begin position="410"/>
        <end position="443"/>
    </location>
</feature>
<feature type="compositionally biased region" description="Low complexity" evidence="1">
    <location>
        <begin position="410"/>
        <end position="420"/>
    </location>
</feature>
<gene>
    <name evidence="3" type="ORF">PHLGIDRAFT_117969</name>
</gene>
<feature type="region of interest" description="Disordered" evidence="1">
    <location>
        <begin position="369"/>
        <end position="389"/>
    </location>
</feature>
<dbReference type="OrthoDB" id="3050590at2759"/>
<feature type="compositionally biased region" description="Low complexity" evidence="1">
    <location>
        <begin position="306"/>
        <end position="318"/>
    </location>
</feature>
<keyword evidence="2" id="KW-1133">Transmembrane helix</keyword>
<dbReference type="AlphaFoldDB" id="A0A0C3S8P1"/>
<reference evidence="3 4" key="1">
    <citation type="journal article" date="2014" name="PLoS Genet.">
        <title>Analysis of the Phlebiopsis gigantea genome, transcriptome and secretome provides insight into its pioneer colonization strategies of wood.</title>
        <authorList>
            <person name="Hori C."/>
            <person name="Ishida T."/>
            <person name="Igarashi K."/>
            <person name="Samejima M."/>
            <person name="Suzuki H."/>
            <person name="Master E."/>
            <person name="Ferreira P."/>
            <person name="Ruiz-Duenas F.J."/>
            <person name="Held B."/>
            <person name="Canessa P."/>
            <person name="Larrondo L.F."/>
            <person name="Schmoll M."/>
            <person name="Druzhinina I.S."/>
            <person name="Kubicek C.P."/>
            <person name="Gaskell J.A."/>
            <person name="Kersten P."/>
            <person name="St John F."/>
            <person name="Glasner J."/>
            <person name="Sabat G."/>
            <person name="Splinter BonDurant S."/>
            <person name="Syed K."/>
            <person name="Yadav J."/>
            <person name="Mgbeahuruike A.C."/>
            <person name="Kovalchuk A."/>
            <person name="Asiegbu F.O."/>
            <person name="Lackner G."/>
            <person name="Hoffmeister D."/>
            <person name="Rencoret J."/>
            <person name="Gutierrez A."/>
            <person name="Sun H."/>
            <person name="Lindquist E."/>
            <person name="Barry K."/>
            <person name="Riley R."/>
            <person name="Grigoriev I.V."/>
            <person name="Henrissat B."/>
            <person name="Kues U."/>
            <person name="Berka R.M."/>
            <person name="Martinez A.T."/>
            <person name="Covert S.F."/>
            <person name="Blanchette R.A."/>
            <person name="Cullen D."/>
        </authorList>
    </citation>
    <scope>NUCLEOTIDE SEQUENCE [LARGE SCALE GENOMIC DNA]</scope>
    <source>
        <strain evidence="3 4">11061_1 CR5-6</strain>
    </source>
</reference>
<feature type="compositionally biased region" description="Low complexity" evidence="1">
    <location>
        <begin position="92"/>
        <end position="112"/>
    </location>
</feature>
<dbReference type="HOGENOM" id="CLU_490104_0_0_1"/>
<evidence type="ECO:0000256" key="2">
    <source>
        <dbReference type="SAM" id="Phobius"/>
    </source>
</evidence>
<evidence type="ECO:0000313" key="3">
    <source>
        <dbReference type="EMBL" id="KIP07577.1"/>
    </source>
</evidence>
<name>A0A0C3S8P1_PHLG1</name>
<evidence type="ECO:0000313" key="4">
    <source>
        <dbReference type="Proteomes" id="UP000053257"/>
    </source>
</evidence>
<dbReference type="EMBL" id="KN840494">
    <property type="protein sequence ID" value="KIP07577.1"/>
    <property type="molecule type" value="Genomic_DNA"/>
</dbReference>
<feature type="region of interest" description="Disordered" evidence="1">
    <location>
        <begin position="293"/>
        <end position="335"/>
    </location>
</feature>
<proteinExistence type="predicted"/>
<keyword evidence="4" id="KW-1185">Reference proteome</keyword>
<accession>A0A0C3S8P1</accession>
<keyword evidence="2" id="KW-0472">Membrane</keyword>
<protein>
    <submittedName>
        <fullName evidence="3">Uncharacterized protein</fullName>
    </submittedName>
</protein>
<feature type="transmembrane region" description="Helical" evidence="2">
    <location>
        <begin position="7"/>
        <end position="29"/>
    </location>
</feature>
<organism evidence="3 4">
    <name type="scientific">Phlebiopsis gigantea (strain 11061_1 CR5-6)</name>
    <name type="common">White-rot fungus</name>
    <name type="synonym">Peniophora gigantea</name>
    <dbReference type="NCBI Taxonomy" id="745531"/>
    <lineage>
        <taxon>Eukaryota</taxon>
        <taxon>Fungi</taxon>
        <taxon>Dikarya</taxon>
        <taxon>Basidiomycota</taxon>
        <taxon>Agaricomycotina</taxon>
        <taxon>Agaricomycetes</taxon>
        <taxon>Polyporales</taxon>
        <taxon>Phanerochaetaceae</taxon>
        <taxon>Phlebiopsis</taxon>
    </lineage>
</organism>
<dbReference type="Proteomes" id="UP000053257">
    <property type="component" value="Unassembled WGS sequence"/>
</dbReference>